<dbReference type="AlphaFoldDB" id="A0A8B6MBX0"/>
<feature type="region of interest" description="Disordered" evidence="1">
    <location>
        <begin position="107"/>
        <end position="136"/>
    </location>
</feature>
<evidence type="ECO:0000313" key="3">
    <source>
        <dbReference type="Proteomes" id="UP000485880"/>
    </source>
</evidence>
<reference evidence="2 3" key="1">
    <citation type="submission" date="2019-05" db="EMBL/GenBank/DDBJ databases">
        <authorList>
            <person name="Farhan Ul Haque M."/>
        </authorList>
    </citation>
    <scope>NUCLEOTIDE SEQUENCE [LARGE SCALE GENOMIC DNA]</scope>
    <source>
        <strain evidence="2">2</strain>
    </source>
</reference>
<accession>A0A8B6MBX0</accession>
<sequence length="222" mass="23492">MLCLMVKRVVLLCLKPLNSTRRSIAGWKVQSFGSAILLSALGAFWANGIAFGQAPSQSVGAGGSVNDQGRIAAEPVALQRPQPGQGNPLLTIPLESLRATRERPLFSATRRPPPPVVTEGAKVSEPVSAPKPSEPEKPQVALVGVVHGPLIDIAVFLDETDKSLMRLRVGQSVRGWIVHDLDARAATLEKAKQQVKLELPARNTGIAAATPSPTEAALALDQ</sequence>
<gene>
    <name evidence="2" type="ORF">MPC4_50057</name>
</gene>
<dbReference type="EMBL" id="CABFMQ020000109">
    <property type="protein sequence ID" value="VTZ51749.1"/>
    <property type="molecule type" value="Genomic_DNA"/>
</dbReference>
<comment type="caution">
    <text evidence="2">The sequence shown here is derived from an EMBL/GenBank/DDBJ whole genome shotgun (WGS) entry which is preliminary data.</text>
</comment>
<organism evidence="2 3">
    <name type="scientific">Methylocella tundrae</name>
    <dbReference type="NCBI Taxonomy" id="227605"/>
    <lineage>
        <taxon>Bacteria</taxon>
        <taxon>Pseudomonadati</taxon>
        <taxon>Pseudomonadota</taxon>
        <taxon>Alphaproteobacteria</taxon>
        <taxon>Hyphomicrobiales</taxon>
        <taxon>Beijerinckiaceae</taxon>
        <taxon>Methylocella</taxon>
    </lineage>
</organism>
<evidence type="ECO:0008006" key="4">
    <source>
        <dbReference type="Google" id="ProtNLM"/>
    </source>
</evidence>
<evidence type="ECO:0000256" key="1">
    <source>
        <dbReference type="SAM" id="MobiDB-lite"/>
    </source>
</evidence>
<protein>
    <recommendedName>
        <fullName evidence="4">Type II secretion system protein GspC N-terminal domain-containing protein</fullName>
    </recommendedName>
</protein>
<dbReference type="Proteomes" id="UP000485880">
    <property type="component" value="Unassembled WGS sequence"/>
</dbReference>
<name>A0A8B6MBX0_METTU</name>
<evidence type="ECO:0000313" key="2">
    <source>
        <dbReference type="EMBL" id="VTZ51749.1"/>
    </source>
</evidence>
<keyword evidence="3" id="KW-1185">Reference proteome</keyword>
<proteinExistence type="predicted"/>